<sequence>MPILELKDVDIYYEVEGSGSPVVLIHHLAGSTKSWKYVKPLLASRYTVISFDLRGHGRSSVPNYGYTIEDIAVDLVSLLEYLNVRDETLVGHSLGSLVALETSLRRGSDSLVLVGALYKAPDPIPYQSYMDVALRYGMEGLAYYRKIRGEFSELLSTNYYMWRDLVELYKETSVLGYVNAVKGLLSAKNYESLIPQLDKVTLVYGSEDRLKGNSEVFSKAKRYIYKELEGIGHFVNLESPVDLASIINLQAK</sequence>
<dbReference type="PANTHER" id="PTHR43798:SF33">
    <property type="entry name" value="HYDROLASE, PUTATIVE (AFU_ORTHOLOGUE AFUA_2G14860)-RELATED"/>
    <property type="match status" value="1"/>
</dbReference>
<keyword evidence="3" id="KW-1185">Reference proteome</keyword>
<dbReference type="KEGG" id="mten:GWK48_04280"/>
<dbReference type="GO" id="GO:0016020">
    <property type="term" value="C:membrane"/>
    <property type="evidence" value="ECO:0007669"/>
    <property type="project" value="TreeGrafter"/>
</dbReference>
<dbReference type="InterPro" id="IPR029058">
    <property type="entry name" value="AB_hydrolase_fold"/>
</dbReference>
<evidence type="ECO:0000259" key="1">
    <source>
        <dbReference type="Pfam" id="PF12697"/>
    </source>
</evidence>
<dbReference type="PRINTS" id="PR00111">
    <property type="entry name" value="ABHYDROLASE"/>
</dbReference>
<evidence type="ECO:0000313" key="2">
    <source>
        <dbReference type="EMBL" id="QKQ99712.1"/>
    </source>
</evidence>
<dbReference type="Pfam" id="PF12697">
    <property type="entry name" value="Abhydrolase_6"/>
    <property type="match status" value="1"/>
</dbReference>
<organism evidence="2 3">
    <name type="scientific">Metallosphaera tengchongensis</name>
    <dbReference type="NCBI Taxonomy" id="1532350"/>
    <lineage>
        <taxon>Archaea</taxon>
        <taxon>Thermoproteota</taxon>
        <taxon>Thermoprotei</taxon>
        <taxon>Sulfolobales</taxon>
        <taxon>Sulfolobaceae</taxon>
        <taxon>Metallosphaera</taxon>
    </lineage>
</organism>
<dbReference type="GO" id="GO:0046464">
    <property type="term" value="P:acylglycerol catabolic process"/>
    <property type="evidence" value="ECO:0007669"/>
    <property type="project" value="TreeGrafter"/>
</dbReference>
<dbReference type="EMBL" id="CP049074">
    <property type="protein sequence ID" value="QKQ99712.1"/>
    <property type="molecule type" value="Genomic_DNA"/>
</dbReference>
<dbReference type="GO" id="GO:0047372">
    <property type="term" value="F:monoacylglycerol lipase activity"/>
    <property type="evidence" value="ECO:0007669"/>
    <property type="project" value="TreeGrafter"/>
</dbReference>
<dbReference type="Gene3D" id="3.40.50.1820">
    <property type="entry name" value="alpha/beta hydrolase"/>
    <property type="match status" value="1"/>
</dbReference>
<name>A0A6N0NV45_9CREN</name>
<protein>
    <submittedName>
        <fullName evidence="2">Alpha/beta hydrolase</fullName>
    </submittedName>
</protein>
<reference evidence="2 3" key="1">
    <citation type="submission" date="2020-02" db="EMBL/GenBank/DDBJ databases">
        <title>Comparative genome analysis reveals the metabolism and evolution of the thermophilic archaeal genus Metallosphaera.</title>
        <authorList>
            <person name="Jiang C."/>
        </authorList>
    </citation>
    <scope>NUCLEOTIDE SEQUENCE [LARGE SCALE GENOMIC DNA]</scope>
    <source>
        <strain evidence="2 3">Ric-A</strain>
    </source>
</reference>
<dbReference type="SUPFAM" id="SSF53474">
    <property type="entry name" value="alpha/beta-Hydrolases"/>
    <property type="match status" value="1"/>
</dbReference>
<dbReference type="InterPro" id="IPR050266">
    <property type="entry name" value="AB_hydrolase_sf"/>
</dbReference>
<dbReference type="OrthoDB" id="7531at2157"/>
<dbReference type="AlphaFoldDB" id="A0A6N0NV45"/>
<dbReference type="GeneID" id="55641139"/>
<gene>
    <name evidence="2" type="ORF">GWK48_04280</name>
</gene>
<keyword evidence="2" id="KW-0378">Hydrolase</keyword>
<accession>A0A6N0NV45</accession>
<dbReference type="Proteomes" id="UP000509301">
    <property type="component" value="Chromosome"/>
</dbReference>
<dbReference type="RefSeq" id="WP_174629943.1">
    <property type="nucleotide sequence ID" value="NZ_CP049074.1"/>
</dbReference>
<proteinExistence type="predicted"/>
<dbReference type="PANTHER" id="PTHR43798">
    <property type="entry name" value="MONOACYLGLYCEROL LIPASE"/>
    <property type="match status" value="1"/>
</dbReference>
<evidence type="ECO:0000313" key="3">
    <source>
        <dbReference type="Proteomes" id="UP000509301"/>
    </source>
</evidence>
<dbReference type="InterPro" id="IPR000073">
    <property type="entry name" value="AB_hydrolase_1"/>
</dbReference>
<feature type="domain" description="AB hydrolase-1" evidence="1">
    <location>
        <begin position="22"/>
        <end position="244"/>
    </location>
</feature>